<dbReference type="AlphaFoldDB" id="A0A2N1MDL8"/>
<name>A0A2N1MDL8_9GLOM</name>
<evidence type="ECO:0000313" key="5">
    <source>
        <dbReference type="EMBL" id="PKK59713.1"/>
    </source>
</evidence>
<dbReference type="PROSITE" id="PS50005">
    <property type="entry name" value="TPR"/>
    <property type="match status" value="1"/>
</dbReference>
<organism evidence="5 6">
    <name type="scientific">Rhizophagus irregularis</name>
    <dbReference type="NCBI Taxonomy" id="588596"/>
    <lineage>
        <taxon>Eukaryota</taxon>
        <taxon>Fungi</taxon>
        <taxon>Fungi incertae sedis</taxon>
        <taxon>Mucoromycota</taxon>
        <taxon>Glomeromycotina</taxon>
        <taxon>Glomeromycetes</taxon>
        <taxon>Glomerales</taxon>
        <taxon>Glomeraceae</taxon>
        <taxon>Rhizophagus</taxon>
    </lineage>
</organism>
<dbReference type="Pfam" id="PF07714">
    <property type="entry name" value="PK_Tyr_Ser-Thr"/>
    <property type="match status" value="1"/>
</dbReference>
<dbReference type="PANTHER" id="PTHR44329">
    <property type="entry name" value="SERINE/THREONINE-PROTEIN KINASE TNNI3K-RELATED"/>
    <property type="match status" value="1"/>
</dbReference>
<dbReference type="PANTHER" id="PTHR44329:SF6">
    <property type="entry name" value="RECEPTOR-INTERACTING SERINE_THREONINE-PROTEIN KINASE 1"/>
    <property type="match status" value="1"/>
</dbReference>
<evidence type="ECO:0000313" key="6">
    <source>
        <dbReference type="Proteomes" id="UP000233469"/>
    </source>
</evidence>
<feature type="transmembrane region" description="Helical" evidence="3">
    <location>
        <begin position="1179"/>
        <end position="1199"/>
    </location>
</feature>
<gene>
    <name evidence="5" type="ORF">RhiirC2_794429</name>
</gene>
<feature type="binding site" evidence="2">
    <location>
        <position position="63"/>
    </location>
    <ligand>
        <name>ATP</name>
        <dbReference type="ChEBI" id="CHEBI:30616"/>
    </ligand>
</feature>
<dbReference type="SUPFAM" id="SSF57850">
    <property type="entry name" value="RING/U-box"/>
    <property type="match status" value="1"/>
</dbReference>
<dbReference type="VEuPathDB" id="FungiDB:RhiirA1_451597"/>
<dbReference type="InterPro" id="IPR000719">
    <property type="entry name" value="Prot_kinase_dom"/>
</dbReference>
<feature type="repeat" description="TPR" evidence="1">
    <location>
        <begin position="967"/>
        <end position="1000"/>
    </location>
</feature>
<feature type="domain" description="Protein kinase" evidence="4">
    <location>
        <begin position="34"/>
        <end position="299"/>
    </location>
</feature>
<comment type="caution">
    <text evidence="5">The sequence shown here is derived from an EMBL/GenBank/DDBJ whole genome shotgun (WGS) entry which is preliminary data.</text>
</comment>
<keyword evidence="1" id="KW-0802">TPR repeat</keyword>
<dbReference type="InterPro" id="IPR011990">
    <property type="entry name" value="TPR-like_helical_dom_sf"/>
</dbReference>
<dbReference type="InterPro" id="IPR011009">
    <property type="entry name" value="Kinase-like_dom_sf"/>
</dbReference>
<reference evidence="5 6" key="2">
    <citation type="submission" date="2017-10" db="EMBL/GenBank/DDBJ databases">
        <title>Extensive intraspecific genome diversity in a model arbuscular mycorrhizal fungus.</title>
        <authorList>
            <person name="Chen E.C.H."/>
            <person name="Morin E."/>
            <person name="Baudet D."/>
            <person name="Noel J."/>
            <person name="Ndikumana S."/>
            <person name="Charron P."/>
            <person name="St-Onge C."/>
            <person name="Giorgi J."/>
            <person name="Grigoriev I.V."/>
            <person name="Roux C."/>
            <person name="Martin F.M."/>
            <person name="Corradi N."/>
        </authorList>
    </citation>
    <scope>NUCLEOTIDE SEQUENCE [LARGE SCALE GENOMIC DNA]</scope>
    <source>
        <strain evidence="5 6">C2</strain>
    </source>
</reference>
<keyword evidence="3" id="KW-0812">Transmembrane</keyword>
<dbReference type="InterPro" id="IPR013083">
    <property type="entry name" value="Znf_RING/FYVE/PHD"/>
</dbReference>
<reference evidence="5 6" key="1">
    <citation type="submission" date="2016-04" db="EMBL/GenBank/DDBJ databases">
        <title>Genome analyses suggest a sexual origin of heterokaryosis in a supposedly ancient asexual fungus.</title>
        <authorList>
            <person name="Ropars J."/>
            <person name="Sedzielewska K."/>
            <person name="Noel J."/>
            <person name="Charron P."/>
            <person name="Farinelli L."/>
            <person name="Marton T."/>
            <person name="Kruger M."/>
            <person name="Pelin A."/>
            <person name="Brachmann A."/>
            <person name="Corradi N."/>
        </authorList>
    </citation>
    <scope>NUCLEOTIDE SEQUENCE [LARGE SCALE GENOMIC DNA]</scope>
    <source>
        <strain evidence="5 6">C2</strain>
    </source>
</reference>
<keyword evidence="3" id="KW-0472">Membrane</keyword>
<evidence type="ECO:0000256" key="1">
    <source>
        <dbReference type="PROSITE-ProRule" id="PRU00339"/>
    </source>
</evidence>
<evidence type="ECO:0000259" key="4">
    <source>
        <dbReference type="PROSITE" id="PS50011"/>
    </source>
</evidence>
<dbReference type="InterPro" id="IPR017441">
    <property type="entry name" value="Protein_kinase_ATP_BS"/>
</dbReference>
<dbReference type="Proteomes" id="UP000233469">
    <property type="component" value="Unassembled WGS sequence"/>
</dbReference>
<dbReference type="InterPro" id="IPR051681">
    <property type="entry name" value="Ser/Thr_Kinases-Pseudokinases"/>
</dbReference>
<dbReference type="PROSITE" id="PS00107">
    <property type="entry name" value="PROTEIN_KINASE_ATP"/>
    <property type="match status" value="1"/>
</dbReference>
<accession>A0A2N1MDL8</accession>
<dbReference type="VEuPathDB" id="FungiDB:FUN_021468"/>
<dbReference type="GO" id="GO:0004674">
    <property type="term" value="F:protein serine/threonine kinase activity"/>
    <property type="evidence" value="ECO:0007669"/>
    <property type="project" value="TreeGrafter"/>
</dbReference>
<evidence type="ECO:0000256" key="3">
    <source>
        <dbReference type="SAM" id="Phobius"/>
    </source>
</evidence>
<sequence>MAENFETEDLNYYIDWLDNSITEEHIKYYEYSDFTNIQQIGKGSYGNVIRVNWKNSNRLFAIKSFNNDKQTLKEVVKELKLHRSVDDHGNIVRLYGITKIEDTIHQMNKYSLILEYANNGTLSTYLNEHFNKLDWNEKCLLALQLASAVEFLHEKDIVHRDLHPNNILVHEKNIKLADFGLSKKIAEVSSDASKIFGVIPYIDPESFSNQRQNYKLNKKSDVYSVGVLLWQISSGYEPFKNKGFDYDAYLVLKILNGEREEMIDGTPAKYNKLYTECWKYESNERPNMQEVVTVLEATISSEQNDVTIYDFNEKKELKEYQSNSSSSKGTIDINDDLINDITSLNIVSGIIKQSENVSSSVSSQEMKPSLDDISVYDNDLINDIISLNAESGIIIMESKNNMPNVSNQVTEPSVDDTCVYKNQLLLELEKDGFTAPDDKAEELIKNLTKPKYLHALKLLIENLRNNFSSQKLINSLKSLANPDLFDYYSKDYMARLELHLRTWVAVLERIQFSQPPIILSKDLQDKVCNSLMKFSEIYYKTTQIYTLNSLRENETWFQELLKKIKELLKTILNIIPSSKAAIPNNDCTILSLLNQARQSSEKIIDKKFGELVLMEYIWSFLEIEWNDVAEKSILDSQTKFDEVSNKIMKNSKGFLNDITGNEPLALPHTLWFGILDLAQNLIQRSSRIATYGLCYYLAIESLNKAPSSFIQFKSIELLLHLYNIDNRMFSIIEIDFEQYTQKLNENSLTDPIENFQNLLTFVKEKYFEDLKILSNNTGKGKESKGKSLNQYPYLQTSNSNILDVIANEITCPINSEPTDQLCILKCQHILALSNLKKLKQKICPNCREKIEDNDIRYLPQNSIYKNLYTKFFESGHILPSIELENSDQLYDSDDSDNSEVELILTKKKKFTNSIIKLNSNISSSLLSRITKKQHPTYQNIIKEINEKHYEKAESLCKEFLNFFPKSYSSRCILAYIYRCLNNYEQAHLYLEEAINLNPKKPRAIAYYIIQKYDKVLLDLDKIMQLDPLNISAYYLKILTYYTKNDFNNAKISFIKYTELLKLLSSDSNNLAKFQLFHLEYLHKSKDLNNILTKIKQFPYIISENKLLLLIKCKIHIELNKYYEAKVDLDMLLSYKYHEAFSYIYLSQKHSNFWSYLYKVCGIDKCDFTKLGIINEFSKYMYYGKIFNLFIIFYLSYINLIS</sequence>
<dbReference type="GO" id="GO:0005524">
    <property type="term" value="F:ATP binding"/>
    <property type="evidence" value="ECO:0007669"/>
    <property type="project" value="UniProtKB-UniRule"/>
</dbReference>
<keyword evidence="2" id="KW-0547">Nucleotide-binding</keyword>
<dbReference type="PRINTS" id="PR00109">
    <property type="entry name" value="TYRKINASE"/>
</dbReference>
<dbReference type="SUPFAM" id="SSF48452">
    <property type="entry name" value="TPR-like"/>
    <property type="match status" value="1"/>
</dbReference>
<dbReference type="Gene3D" id="3.30.40.10">
    <property type="entry name" value="Zinc/RING finger domain, C3HC4 (zinc finger)"/>
    <property type="match status" value="1"/>
</dbReference>
<keyword evidence="2" id="KW-0067">ATP-binding</keyword>
<dbReference type="VEuPathDB" id="FungiDB:RhiirFUN_003267"/>
<dbReference type="Gene3D" id="1.25.40.10">
    <property type="entry name" value="Tetratricopeptide repeat domain"/>
    <property type="match status" value="2"/>
</dbReference>
<dbReference type="InterPro" id="IPR019734">
    <property type="entry name" value="TPR_rpt"/>
</dbReference>
<dbReference type="Gene3D" id="1.10.510.10">
    <property type="entry name" value="Transferase(Phosphotransferase) domain 1"/>
    <property type="match status" value="1"/>
</dbReference>
<dbReference type="SUPFAM" id="SSF56112">
    <property type="entry name" value="Protein kinase-like (PK-like)"/>
    <property type="match status" value="1"/>
</dbReference>
<keyword evidence="3" id="KW-1133">Transmembrane helix</keyword>
<evidence type="ECO:0000256" key="2">
    <source>
        <dbReference type="PROSITE-ProRule" id="PRU10141"/>
    </source>
</evidence>
<dbReference type="InterPro" id="IPR001245">
    <property type="entry name" value="Ser-Thr/Tyr_kinase_cat_dom"/>
</dbReference>
<dbReference type="EMBL" id="LLXL01002913">
    <property type="protein sequence ID" value="PKK59713.1"/>
    <property type="molecule type" value="Genomic_DNA"/>
</dbReference>
<proteinExistence type="predicted"/>
<protein>
    <recommendedName>
        <fullName evidence="4">Protein kinase domain-containing protein</fullName>
    </recommendedName>
</protein>
<dbReference type="PROSITE" id="PS50011">
    <property type="entry name" value="PROTEIN_KINASE_DOM"/>
    <property type="match status" value="1"/>
</dbReference>